<accession>M0MSL7</accession>
<name>M0MSL7_9EURY</name>
<organism evidence="1 2">
    <name type="scientific">Halococcus salifodinae DSM 8989</name>
    <dbReference type="NCBI Taxonomy" id="1227456"/>
    <lineage>
        <taxon>Archaea</taxon>
        <taxon>Methanobacteriati</taxon>
        <taxon>Methanobacteriota</taxon>
        <taxon>Stenosarchaea group</taxon>
        <taxon>Halobacteria</taxon>
        <taxon>Halobacteriales</taxon>
        <taxon>Halococcaceae</taxon>
        <taxon>Halococcus</taxon>
    </lineage>
</organism>
<evidence type="ECO:0000313" key="2">
    <source>
        <dbReference type="Proteomes" id="UP000011625"/>
    </source>
</evidence>
<evidence type="ECO:0000313" key="1">
    <source>
        <dbReference type="EMBL" id="EMA48591.1"/>
    </source>
</evidence>
<dbReference type="EMBL" id="AOME01000088">
    <property type="protein sequence ID" value="EMA48591.1"/>
    <property type="molecule type" value="Genomic_DNA"/>
</dbReference>
<keyword evidence="2" id="KW-1185">Reference proteome</keyword>
<reference evidence="1 2" key="1">
    <citation type="journal article" date="2014" name="PLoS Genet.">
        <title>Phylogenetically driven sequencing of extremely halophilic archaea reveals strategies for static and dynamic osmo-response.</title>
        <authorList>
            <person name="Becker E.A."/>
            <person name="Seitzer P.M."/>
            <person name="Tritt A."/>
            <person name="Larsen D."/>
            <person name="Krusor M."/>
            <person name="Yao A.I."/>
            <person name="Wu D."/>
            <person name="Madern D."/>
            <person name="Eisen J.A."/>
            <person name="Darling A.E."/>
            <person name="Facciotti M.T."/>
        </authorList>
    </citation>
    <scope>NUCLEOTIDE SEQUENCE [LARGE SCALE GENOMIC DNA]</scope>
    <source>
        <strain evidence="1 2">DSM 8989</strain>
    </source>
</reference>
<gene>
    <name evidence="1" type="ORF">C450_19276</name>
</gene>
<dbReference type="Proteomes" id="UP000011625">
    <property type="component" value="Unassembled WGS sequence"/>
</dbReference>
<dbReference type="AlphaFoldDB" id="M0MSL7"/>
<proteinExistence type="predicted"/>
<sequence length="142" mass="16213">MVKEKYTDHADILPNSVYHTSRGSNTVFVMQDRLSAEQAVEQGATPLADSDTNFRLWLDGSRVGRANHSAVLLLRSETVSPLLALRELRTSKCKLLEPIHSKDIHPTVSMHDIEESEYGWKAKVDEEHKEIRLEGLVDRRRH</sequence>
<protein>
    <submittedName>
        <fullName evidence="1">Uncharacterized protein</fullName>
    </submittedName>
</protein>
<comment type="caution">
    <text evidence="1">The sequence shown here is derived from an EMBL/GenBank/DDBJ whole genome shotgun (WGS) entry which is preliminary data.</text>
</comment>